<keyword evidence="3" id="KW-1185">Reference proteome</keyword>
<evidence type="ECO:0000313" key="3">
    <source>
        <dbReference type="Proteomes" id="UP001432027"/>
    </source>
</evidence>
<comment type="caution">
    <text evidence="2">The sequence shown here is derived from an EMBL/GenBank/DDBJ whole genome shotgun (WGS) entry which is preliminary data.</text>
</comment>
<dbReference type="AlphaFoldDB" id="A0AAV5UQG5"/>
<dbReference type="Proteomes" id="UP001432027">
    <property type="component" value="Unassembled WGS sequence"/>
</dbReference>
<sequence length="75" mass="9106">MGSTHSSQSHRHEWSRSGECRREFFSKDFAEYNKKGEWAHDRNKFSEFNEPRKRNNDAFFSSFDNSSTQYNRSFR</sequence>
<feature type="region of interest" description="Disordered" evidence="1">
    <location>
        <begin position="54"/>
        <end position="75"/>
    </location>
</feature>
<dbReference type="EMBL" id="BTSX01000114">
    <property type="protein sequence ID" value="GMT08547.1"/>
    <property type="molecule type" value="Genomic_DNA"/>
</dbReference>
<organism evidence="2 3">
    <name type="scientific">Pristionchus entomophagus</name>
    <dbReference type="NCBI Taxonomy" id="358040"/>
    <lineage>
        <taxon>Eukaryota</taxon>
        <taxon>Metazoa</taxon>
        <taxon>Ecdysozoa</taxon>
        <taxon>Nematoda</taxon>
        <taxon>Chromadorea</taxon>
        <taxon>Rhabditida</taxon>
        <taxon>Rhabditina</taxon>
        <taxon>Diplogasteromorpha</taxon>
        <taxon>Diplogasteroidea</taxon>
        <taxon>Neodiplogasteridae</taxon>
        <taxon>Pristionchus</taxon>
    </lineage>
</organism>
<accession>A0AAV5UQG5</accession>
<feature type="compositionally biased region" description="Low complexity" evidence="1">
    <location>
        <begin position="57"/>
        <end position="67"/>
    </location>
</feature>
<evidence type="ECO:0000313" key="2">
    <source>
        <dbReference type="EMBL" id="GMT08547.1"/>
    </source>
</evidence>
<name>A0AAV5UQG5_9BILA</name>
<reference evidence="2" key="1">
    <citation type="submission" date="2023-10" db="EMBL/GenBank/DDBJ databases">
        <title>Genome assembly of Pristionchus species.</title>
        <authorList>
            <person name="Yoshida K."/>
            <person name="Sommer R.J."/>
        </authorList>
    </citation>
    <scope>NUCLEOTIDE SEQUENCE</scope>
    <source>
        <strain evidence="2">RS0144</strain>
    </source>
</reference>
<gene>
    <name evidence="2" type="ORF">PENTCL1PPCAC_30721</name>
</gene>
<proteinExistence type="predicted"/>
<protein>
    <submittedName>
        <fullName evidence="2">Uncharacterized protein</fullName>
    </submittedName>
</protein>
<evidence type="ECO:0000256" key="1">
    <source>
        <dbReference type="SAM" id="MobiDB-lite"/>
    </source>
</evidence>